<reference evidence="1 2" key="2">
    <citation type="submission" date="2018-06" db="EMBL/GenBank/DDBJ databases">
        <authorList>
            <person name="Zhirakovskaya E."/>
        </authorList>
    </citation>
    <scope>NUCLEOTIDE SEQUENCE [LARGE SCALE GENOMIC DNA]</scope>
    <source>
        <strain evidence="1 2">FBKL4.011</strain>
    </source>
</reference>
<dbReference type="AlphaFoldDB" id="A0A364K7H5"/>
<dbReference type="OrthoDB" id="2988086at2"/>
<evidence type="ECO:0000313" key="2">
    <source>
        <dbReference type="Proteomes" id="UP000251213"/>
    </source>
</evidence>
<protein>
    <recommendedName>
        <fullName evidence="3">SMI1/KNR4 family protein</fullName>
    </recommendedName>
</protein>
<gene>
    <name evidence="1" type="ORF">DL897_04310</name>
</gene>
<evidence type="ECO:0008006" key="3">
    <source>
        <dbReference type="Google" id="ProtNLM"/>
    </source>
</evidence>
<dbReference type="EMBL" id="QJKK01000002">
    <property type="protein sequence ID" value="RAL26228.1"/>
    <property type="molecule type" value="Genomic_DNA"/>
</dbReference>
<sequence length="228" mass="27007">MELCYHQEALQFMNLKPSISKTRLLALEEMEAKYQQVLPRAFKELYVLNGIEEWFKETNQDFLKQIDALFIDRWEDFEEEIVSKDITLAHLKKGTIHFFTENQGVVTWEMLLDGSDDPPVVVKSIWEEWVIASPRLSDFFLAVTWDHALLRENCEWVSIDFEAAKPFLYTEFKQLPTTYGWPVEGPSLRFQKGNWRLLLQGGGREDVWMGGWEDEEEFERFAKLVHIY</sequence>
<comment type="caution">
    <text evidence="1">The sequence shown here is derived from an EMBL/GenBank/DDBJ whole genome shotgun (WGS) entry which is preliminary data.</text>
</comment>
<dbReference type="Proteomes" id="UP000251213">
    <property type="component" value="Unassembled WGS sequence"/>
</dbReference>
<name>A0A364K7H5_9BACL</name>
<accession>A0A364K7H5</accession>
<keyword evidence="2" id="KW-1185">Reference proteome</keyword>
<organism evidence="1 2">
    <name type="scientific">Thermoflavimicrobium daqui</name>
    <dbReference type="NCBI Taxonomy" id="2137476"/>
    <lineage>
        <taxon>Bacteria</taxon>
        <taxon>Bacillati</taxon>
        <taxon>Bacillota</taxon>
        <taxon>Bacilli</taxon>
        <taxon>Bacillales</taxon>
        <taxon>Thermoactinomycetaceae</taxon>
        <taxon>Thermoflavimicrobium</taxon>
    </lineage>
</organism>
<proteinExistence type="predicted"/>
<reference evidence="1 2" key="1">
    <citation type="submission" date="2018-06" db="EMBL/GenBank/DDBJ databases">
        <title>Thermoflavimicrobium daqus sp. nov., a thermophilic microbe isolated from Moutai-flavour Daqu.</title>
        <authorList>
            <person name="Wang X."/>
            <person name="Zhou H."/>
        </authorList>
    </citation>
    <scope>NUCLEOTIDE SEQUENCE [LARGE SCALE GENOMIC DNA]</scope>
    <source>
        <strain evidence="1 2">FBKL4.011</strain>
    </source>
</reference>
<evidence type="ECO:0000313" key="1">
    <source>
        <dbReference type="EMBL" id="RAL26228.1"/>
    </source>
</evidence>
<dbReference type="RefSeq" id="WP_113657913.1">
    <property type="nucleotide sequence ID" value="NZ_KZ845664.1"/>
</dbReference>